<dbReference type="EMBL" id="QTSX02007171">
    <property type="protein sequence ID" value="KAJ9050149.1"/>
    <property type="molecule type" value="Genomic_DNA"/>
</dbReference>
<gene>
    <name evidence="1" type="ORF">DSO57_1017141</name>
</gene>
<keyword evidence="2" id="KW-1185">Reference proteome</keyword>
<sequence length="421" mass="47924">MLDEDIAYLSEIFQDESLSYLREVLQVQANNDLNKAIEFLLDPRNKNKHSKLRQTSLATFITKANRKNSPTSPILIDLSEECGSETEELERIASNSTETSAKLEENKKRILAFSEAFVRSLPESSKNKKQKSQKAISLCNPGKVSSFLPTATFHTKFLASDLAAKLLEEVLDSTKSWHHNRFFLFDREVASPHLTSSYCSKKVGNFPEGEYFYNGRPSLPYEPFSPAMEKVASLVQDFINKERLKRPRHQLDLPADHPWRANFAVVNLYSTTKNSVGWHTDRLTYLGVRPIIASLSLGVTREFRLRKVTPGSDSSIYSVPLPHNSLFVMWGPTQEEYKHCVPPQSTLTPHSISGFQRINLTFRYYPESYGPKTIPKCLCLIPCDLRVINLDKANLGRYFWKCAKPEADGSKGCGFFKYVDF</sequence>
<protein>
    <submittedName>
        <fullName evidence="1">Uncharacterized protein</fullName>
    </submittedName>
</protein>
<evidence type="ECO:0000313" key="1">
    <source>
        <dbReference type="EMBL" id="KAJ9050149.1"/>
    </source>
</evidence>
<reference evidence="1" key="1">
    <citation type="submission" date="2022-04" db="EMBL/GenBank/DDBJ databases">
        <title>Genome of the entomopathogenic fungus Entomophthora muscae.</title>
        <authorList>
            <person name="Elya C."/>
            <person name="Lovett B.R."/>
            <person name="Lee E."/>
            <person name="Macias A.M."/>
            <person name="Hajek A.E."/>
            <person name="De Bivort B.L."/>
            <person name="Kasson M.T."/>
            <person name="De Fine Licht H.H."/>
            <person name="Stajich J.E."/>
        </authorList>
    </citation>
    <scope>NUCLEOTIDE SEQUENCE</scope>
    <source>
        <strain evidence="1">Berkeley</strain>
    </source>
</reference>
<name>A0ACC2RJB6_9FUNG</name>
<proteinExistence type="predicted"/>
<comment type="caution">
    <text evidence="1">The sequence shown here is derived from an EMBL/GenBank/DDBJ whole genome shotgun (WGS) entry which is preliminary data.</text>
</comment>
<evidence type="ECO:0000313" key="2">
    <source>
        <dbReference type="Proteomes" id="UP001165960"/>
    </source>
</evidence>
<organism evidence="1 2">
    <name type="scientific">Entomophthora muscae</name>
    <dbReference type="NCBI Taxonomy" id="34485"/>
    <lineage>
        <taxon>Eukaryota</taxon>
        <taxon>Fungi</taxon>
        <taxon>Fungi incertae sedis</taxon>
        <taxon>Zoopagomycota</taxon>
        <taxon>Entomophthoromycotina</taxon>
        <taxon>Entomophthoromycetes</taxon>
        <taxon>Entomophthorales</taxon>
        <taxon>Entomophthoraceae</taxon>
        <taxon>Entomophthora</taxon>
    </lineage>
</organism>
<accession>A0ACC2RJB6</accession>
<dbReference type="Proteomes" id="UP001165960">
    <property type="component" value="Unassembled WGS sequence"/>
</dbReference>